<dbReference type="Proteomes" id="UP000053958">
    <property type="component" value="Unassembled WGS sequence"/>
</dbReference>
<proteinExistence type="predicted"/>
<gene>
    <name evidence="1" type="ORF">T310_9779</name>
</gene>
<dbReference type="STRING" id="1408163.A0A0F4YG67"/>
<evidence type="ECO:0000313" key="2">
    <source>
        <dbReference type="Proteomes" id="UP000053958"/>
    </source>
</evidence>
<name>A0A0F4YG67_RASE3</name>
<dbReference type="RefSeq" id="XP_013323225.1">
    <property type="nucleotide sequence ID" value="XM_013467771.1"/>
</dbReference>
<organism evidence="1 2">
    <name type="scientific">Rasamsonia emersonii (strain ATCC 16479 / CBS 393.64 / IMI 116815)</name>
    <dbReference type="NCBI Taxonomy" id="1408163"/>
    <lineage>
        <taxon>Eukaryota</taxon>
        <taxon>Fungi</taxon>
        <taxon>Dikarya</taxon>
        <taxon>Ascomycota</taxon>
        <taxon>Pezizomycotina</taxon>
        <taxon>Eurotiomycetes</taxon>
        <taxon>Eurotiomycetidae</taxon>
        <taxon>Eurotiales</taxon>
        <taxon>Trichocomaceae</taxon>
        <taxon>Rasamsonia</taxon>
    </lineage>
</organism>
<dbReference type="AlphaFoldDB" id="A0A0F4YG67"/>
<sequence length="119" mass="14166">MNTCILTLCDRRNEGYVRDQVVFGDKSEKKTMYAYAPWEWFLCMINGTKERLEINVVETKYVPGGGRQWRDHDNGIQDVVDKKQKVVYSMFRQPHEIPLPEANLIRSCSLFQHQRYYLM</sequence>
<accession>A0A0F4YG67</accession>
<dbReference type="EMBL" id="LASV01000749">
    <property type="protein sequence ID" value="KKA16613.1"/>
    <property type="molecule type" value="Genomic_DNA"/>
</dbReference>
<reference evidence="1 2" key="1">
    <citation type="submission" date="2015-04" db="EMBL/GenBank/DDBJ databases">
        <authorList>
            <person name="Heijne W.H."/>
            <person name="Fedorova N.D."/>
            <person name="Nierman W.C."/>
            <person name="Vollebregt A.W."/>
            <person name="Zhao Z."/>
            <person name="Wu L."/>
            <person name="Kumar M."/>
            <person name="Stam H."/>
            <person name="van den Berg M.A."/>
            <person name="Pel H.J."/>
        </authorList>
    </citation>
    <scope>NUCLEOTIDE SEQUENCE [LARGE SCALE GENOMIC DNA]</scope>
    <source>
        <strain evidence="1 2">CBS 393.64</strain>
    </source>
</reference>
<dbReference type="GeneID" id="25321709"/>
<keyword evidence="2" id="KW-1185">Reference proteome</keyword>
<dbReference type="OrthoDB" id="408743at2759"/>
<evidence type="ECO:0000313" key="1">
    <source>
        <dbReference type="EMBL" id="KKA16613.1"/>
    </source>
</evidence>
<protein>
    <submittedName>
        <fullName evidence="1">Uncharacterized protein</fullName>
    </submittedName>
</protein>
<comment type="caution">
    <text evidence="1">The sequence shown here is derived from an EMBL/GenBank/DDBJ whole genome shotgun (WGS) entry which is preliminary data.</text>
</comment>